<sequence length="150" mass="17067">MTRIYLDTSAYNRPFDDQTQPKIFLELQAVVIILQMVEAGIVELVTSSVLEYENRRNSDLLRQEAMTRYLQLAEIRQEVNEAIQQRAEQLGHNGVKAIDALHVAGAETANSDYFITCDKRLINRCQALTMRVVNPADFVLEMSSNDSSEE</sequence>
<dbReference type="Proteomes" id="UP000217895">
    <property type="component" value="Chromosome"/>
</dbReference>
<evidence type="ECO:0000313" key="2">
    <source>
        <dbReference type="EMBL" id="BAY58197.1"/>
    </source>
</evidence>
<dbReference type="SUPFAM" id="SSF88723">
    <property type="entry name" value="PIN domain-like"/>
    <property type="match status" value="1"/>
</dbReference>
<protein>
    <recommendedName>
        <fullName evidence="1">PIN domain-containing protein</fullName>
    </recommendedName>
</protein>
<name>A0A1Z4JNI3_LEPBY</name>
<keyword evidence="3" id="KW-1185">Reference proteome</keyword>
<dbReference type="EMBL" id="AP018203">
    <property type="protein sequence ID" value="BAY58197.1"/>
    <property type="molecule type" value="Genomic_DNA"/>
</dbReference>
<feature type="domain" description="PIN" evidence="1">
    <location>
        <begin position="4"/>
        <end position="122"/>
    </location>
</feature>
<organism evidence="2 3">
    <name type="scientific">Leptolyngbya boryana NIES-2135</name>
    <dbReference type="NCBI Taxonomy" id="1973484"/>
    <lineage>
        <taxon>Bacteria</taxon>
        <taxon>Bacillati</taxon>
        <taxon>Cyanobacteriota</taxon>
        <taxon>Cyanophyceae</taxon>
        <taxon>Leptolyngbyales</taxon>
        <taxon>Leptolyngbyaceae</taxon>
        <taxon>Leptolyngbya group</taxon>
        <taxon>Leptolyngbya</taxon>
    </lineage>
</organism>
<evidence type="ECO:0000313" key="3">
    <source>
        <dbReference type="Proteomes" id="UP000217895"/>
    </source>
</evidence>
<proteinExistence type="predicted"/>
<evidence type="ECO:0000259" key="1">
    <source>
        <dbReference type="Pfam" id="PF01850"/>
    </source>
</evidence>
<dbReference type="InterPro" id="IPR002716">
    <property type="entry name" value="PIN_dom"/>
</dbReference>
<gene>
    <name evidence="2" type="ORF">NIES2135_50700</name>
</gene>
<dbReference type="Pfam" id="PF01850">
    <property type="entry name" value="PIN"/>
    <property type="match status" value="1"/>
</dbReference>
<dbReference type="Gene3D" id="3.40.50.1010">
    <property type="entry name" value="5'-nuclease"/>
    <property type="match status" value="1"/>
</dbReference>
<reference evidence="2 3" key="1">
    <citation type="submission" date="2017-06" db="EMBL/GenBank/DDBJ databases">
        <title>Genome sequencing of cyanobaciteial culture collection at National Institute for Environmental Studies (NIES).</title>
        <authorList>
            <person name="Hirose Y."/>
            <person name="Shimura Y."/>
            <person name="Fujisawa T."/>
            <person name="Nakamura Y."/>
            <person name="Kawachi M."/>
        </authorList>
    </citation>
    <scope>NUCLEOTIDE SEQUENCE [LARGE SCALE GENOMIC DNA]</scope>
    <source>
        <strain evidence="2 3">NIES-2135</strain>
    </source>
</reference>
<dbReference type="AlphaFoldDB" id="A0A1Z4JNI3"/>
<accession>A0A1Z4JNI3</accession>
<dbReference type="InterPro" id="IPR029060">
    <property type="entry name" value="PIN-like_dom_sf"/>
</dbReference>